<keyword evidence="5 8" id="KW-0093">Biotin biosynthesis</keyword>
<dbReference type="InterPro" id="IPR004839">
    <property type="entry name" value="Aminotransferase_I/II_large"/>
</dbReference>
<evidence type="ECO:0000313" key="12">
    <source>
        <dbReference type="Proteomes" id="UP000243535"/>
    </source>
</evidence>
<dbReference type="GO" id="GO:0008710">
    <property type="term" value="F:8-amino-7-oxononanoate synthase activity"/>
    <property type="evidence" value="ECO:0007669"/>
    <property type="project" value="UniProtKB-UniRule"/>
</dbReference>
<evidence type="ECO:0000256" key="6">
    <source>
        <dbReference type="ARBA" id="ARBA00022898"/>
    </source>
</evidence>
<evidence type="ECO:0000256" key="5">
    <source>
        <dbReference type="ARBA" id="ARBA00022756"/>
    </source>
</evidence>
<feature type="binding site" evidence="8">
    <location>
        <position position="350"/>
    </location>
    <ligand>
        <name>substrate</name>
    </ligand>
</feature>
<comment type="catalytic activity">
    <reaction evidence="7 8">
        <text>6-carboxyhexanoyl-[ACP] + L-alanine + H(+) = (8S)-8-amino-7-oxononanoate + holo-[ACP] + CO2</text>
        <dbReference type="Rhea" id="RHEA:42288"/>
        <dbReference type="Rhea" id="RHEA-COMP:9685"/>
        <dbReference type="Rhea" id="RHEA-COMP:9955"/>
        <dbReference type="ChEBI" id="CHEBI:15378"/>
        <dbReference type="ChEBI" id="CHEBI:16526"/>
        <dbReference type="ChEBI" id="CHEBI:57972"/>
        <dbReference type="ChEBI" id="CHEBI:64479"/>
        <dbReference type="ChEBI" id="CHEBI:78846"/>
        <dbReference type="ChEBI" id="CHEBI:149468"/>
        <dbReference type="EC" id="2.3.1.47"/>
    </reaction>
</comment>
<dbReference type="GO" id="GO:0009102">
    <property type="term" value="P:biotin biosynthetic process"/>
    <property type="evidence" value="ECO:0007669"/>
    <property type="project" value="UniProtKB-UniRule"/>
</dbReference>
<feature type="binding site" evidence="8">
    <location>
        <position position="206"/>
    </location>
    <ligand>
        <name>pyridoxal 5'-phosphate</name>
        <dbReference type="ChEBI" id="CHEBI:597326"/>
    </ligand>
</feature>
<dbReference type="NCBIfam" id="TIGR00858">
    <property type="entry name" value="bioF"/>
    <property type="match status" value="1"/>
</dbReference>
<dbReference type="Proteomes" id="UP000243535">
    <property type="component" value="Unassembled WGS sequence"/>
</dbReference>
<evidence type="ECO:0000256" key="9">
    <source>
        <dbReference type="PIRSR" id="PIRSR604723-51"/>
    </source>
</evidence>
<evidence type="ECO:0000256" key="2">
    <source>
        <dbReference type="ARBA" id="ARBA00004746"/>
    </source>
</evidence>
<evidence type="ECO:0000256" key="4">
    <source>
        <dbReference type="ARBA" id="ARBA00022679"/>
    </source>
</evidence>
<comment type="subunit">
    <text evidence="3 8">Homodimer.</text>
</comment>
<feature type="binding site" evidence="8">
    <location>
        <position position="233"/>
    </location>
    <ligand>
        <name>pyridoxal 5'-phosphate</name>
        <dbReference type="ChEBI" id="CHEBI:597326"/>
    </ligand>
</feature>
<proteinExistence type="inferred from homology"/>
<keyword evidence="4 8" id="KW-0808">Transferase</keyword>
<feature type="binding site" evidence="8">
    <location>
        <position position="132"/>
    </location>
    <ligand>
        <name>substrate</name>
    </ligand>
</feature>
<feature type="domain" description="Aminotransferase class I/classII large" evidence="10">
    <location>
        <begin position="41"/>
        <end position="378"/>
    </location>
</feature>
<dbReference type="InterPro" id="IPR015424">
    <property type="entry name" value="PyrdxlP-dep_Trfase"/>
</dbReference>
<evidence type="ECO:0000256" key="1">
    <source>
        <dbReference type="ARBA" id="ARBA00001933"/>
    </source>
</evidence>
<evidence type="ECO:0000313" key="11">
    <source>
        <dbReference type="EMBL" id="CUA83513.1"/>
    </source>
</evidence>
<feature type="binding site" evidence="8">
    <location>
        <begin position="107"/>
        <end position="108"/>
    </location>
    <ligand>
        <name>pyridoxal 5'-phosphate</name>
        <dbReference type="ChEBI" id="CHEBI:597326"/>
    </ligand>
</feature>
<comment type="pathway">
    <text evidence="2 8">Cofactor biosynthesis; biotin biosynthesis.</text>
</comment>
<dbReference type="EMBL" id="CYHA01000003">
    <property type="protein sequence ID" value="CUA83513.1"/>
    <property type="molecule type" value="Genomic_DNA"/>
</dbReference>
<dbReference type="InterPro" id="IPR022834">
    <property type="entry name" value="AONS_Proteobacteria"/>
</dbReference>
<dbReference type="PANTHER" id="PTHR13693">
    <property type="entry name" value="CLASS II AMINOTRANSFERASE/8-AMINO-7-OXONONANOATE SYNTHASE"/>
    <property type="match status" value="1"/>
</dbReference>
<dbReference type="Gene3D" id="3.40.640.10">
    <property type="entry name" value="Type I PLP-dependent aspartate aminotransferase-like (Major domain)"/>
    <property type="match status" value="1"/>
</dbReference>
<evidence type="ECO:0000259" key="10">
    <source>
        <dbReference type="Pfam" id="PF00155"/>
    </source>
</evidence>
<dbReference type="Pfam" id="PF00155">
    <property type="entry name" value="Aminotran_1_2"/>
    <property type="match status" value="1"/>
</dbReference>
<keyword evidence="12" id="KW-1185">Reference proteome</keyword>
<evidence type="ECO:0000256" key="3">
    <source>
        <dbReference type="ARBA" id="ARBA00011738"/>
    </source>
</evidence>
<dbReference type="RefSeq" id="WP_055433935.1">
    <property type="nucleotide sequence ID" value="NZ_CYHA01000003.1"/>
</dbReference>
<dbReference type="PANTHER" id="PTHR13693:SF100">
    <property type="entry name" value="8-AMINO-7-OXONONANOATE SYNTHASE"/>
    <property type="match status" value="1"/>
</dbReference>
<dbReference type="AlphaFoldDB" id="A0A0K6GYC0"/>
<dbReference type="OrthoDB" id="9807157at2"/>
<dbReference type="InterPro" id="IPR050087">
    <property type="entry name" value="AON_synthase_class-II"/>
</dbReference>
<feature type="modified residue" description="N6-(pyridoxal phosphate)lysine" evidence="8 9">
    <location>
        <position position="236"/>
    </location>
</feature>
<sequence>MTPSELGSRLAALEQAGRLRRRPLLDGPQQPACQLDGAPTLAFASNDYLGLAAHPRLAAAIEAGLARYGSGAGASHLVAGHSRAHAEAEAAFADYAGHEAALLFGSGYSANLAVITSLAGRGDAVFGDRLNHASLNDAARLSRATFRRFRHNDPDHLEYLLKNTPAASRLIAVDAIYSMDGDEAPLEALLALAERHDAWLYVDDAHGFGIRGGGRGSLAGAGLESPRLIHLATLGKAAGLYGACVGGSRLLVDWLVNTARTYIYTTAQPPALAHAVPESLALIADADDRRQKLVGYIHHLQQRLHSLGMQLIPSRSPIQALIIGANTQALACAERLRAQGIRVPAIRPPTVPEGTARLRISLSAAHRPEDIERLAEALHQSLL</sequence>
<dbReference type="InterPro" id="IPR015422">
    <property type="entry name" value="PyrdxlP-dep_Trfase_small"/>
</dbReference>
<comment type="function">
    <text evidence="8">Catalyzes the decarboxylative condensation of pimeloyl-[acyl-carrier protein] and L-alanine to produce 8-amino-7-oxononanoate (AON), [acyl-carrier protein], and carbon dioxide.</text>
</comment>
<dbReference type="GO" id="GO:0030170">
    <property type="term" value="F:pyridoxal phosphate binding"/>
    <property type="evidence" value="ECO:0007669"/>
    <property type="project" value="UniProtKB-UniRule"/>
</dbReference>
<reference evidence="12" key="1">
    <citation type="submission" date="2015-08" db="EMBL/GenBank/DDBJ databases">
        <authorList>
            <person name="Varghese N."/>
        </authorList>
    </citation>
    <scope>NUCLEOTIDE SEQUENCE [LARGE SCALE GENOMIC DNA]</scope>
    <source>
        <strain evidence="12">DSM 17901</strain>
    </source>
</reference>
<dbReference type="SUPFAM" id="SSF53383">
    <property type="entry name" value="PLP-dependent transferases"/>
    <property type="match status" value="1"/>
</dbReference>
<organism evidence="11 12">
    <name type="scientific">Gulbenkiania indica</name>
    <dbReference type="NCBI Taxonomy" id="375574"/>
    <lineage>
        <taxon>Bacteria</taxon>
        <taxon>Pseudomonadati</taxon>
        <taxon>Pseudomonadota</taxon>
        <taxon>Betaproteobacteria</taxon>
        <taxon>Neisseriales</taxon>
        <taxon>Chromobacteriaceae</taxon>
        <taxon>Gulbenkiania</taxon>
    </lineage>
</organism>
<keyword evidence="6 8" id="KW-0663">Pyridoxal phosphate</keyword>
<feature type="binding site" evidence="8">
    <location>
        <position position="20"/>
    </location>
    <ligand>
        <name>substrate</name>
    </ligand>
</feature>
<dbReference type="InterPro" id="IPR015421">
    <property type="entry name" value="PyrdxlP-dep_Trfase_major"/>
</dbReference>
<comment type="similarity">
    <text evidence="8">Belongs to the class-II pyridoxal-phosphate-dependent aminotransferase family. BioF subfamily.</text>
</comment>
<evidence type="ECO:0000256" key="8">
    <source>
        <dbReference type="HAMAP-Rule" id="MF_01693"/>
    </source>
</evidence>
<dbReference type="InterPro" id="IPR004723">
    <property type="entry name" value="AONS_Archaea/Proteobacteria"/>
</dbReference>
<protein>
    <recommendedName>
        <fullName evidence="8">8-amino-7-oxononanoate synthase</fullName>
        <shortName evidence="8">AONS</shortName>
        <ecNumber evidence="8">2.3.1.47</ecNumber>
    </recommendedName>
    <alternativeName>
        <fullName evidence="8">7-keto-8-amino-pelargonic acid synthase</fullName>
        <shortName evidence="8">7-KAP synthase</shortName>
        <shortName evidence="8">KAPA synthase</shortName>
    </alternativeName>
    <alternativeName>
        <fullName evidence="8">8-amino-7-ketopelargonate synthase</fullName>
    </alternativeName>
</protein>
<name>A0A0K6GYC0_9NEIS</name>
<accession>A0A0K6GYC0</accession>
<comment type="cofactor">
    <cofactor evidence="1 8 9">
        <name>pyridoxal 5'-phosphate</name>
        <dbReference type="ChEBI" id="CHEBI:597326"/>
    </cofactor>
</comment>
<dbReference type="EC" id="2.3.1.47" evidence="8"/>
<feature type="binding site" evidence="8">
    <location>
        <position position="178"/>
    </location>
    <ligand>
        <name>pyridoxal 5'-phosphate</name>
        <dbReference type="ChEBI" id="CHEBI:597326"/>
    </ligand>
</feature>
<gene>
    <name evidence="8" type="primary">bioF</name>
    <name evidence="11" type="ORF">Ga0061063_1781</name>
</gene>
<dbReference type="Gene3D" id="3.90.1150.10">
    <property type="entry name" value="Aspartate Aminotransferase, domain 1"/>
    <property type="match status" value="1"/>
</dbReference>
<dbReference type="STRING" id="375574.GCA_001418035_01573"/>
<dbReference type="UniPathway" id="UPA00078"/>
<evidence type="ECO:0000256" key="7">
    <source>
        <dbReference type="ARBA" id="ARBA00047715"/>
    </source>
</evidence>
<dbReference type="HAMAP" id="MF_01693">
    <property type="entry name" value="BioF_aminotrans_2"/>
    <property type="match status" value="1"/>
</dbReference>